<comment type="caution">
    <text evidence="1">The sequence shown here is derived from an EMBL/GenBank/DDBJ whole genome shotgun (WGS) entry which is preliminary data.</text>
</comment>
<dbReference type="EMBL" id="BPLQ01003296">
    <property type="protein sequence ID" value="GIX99394.1"/>
    <property type="molecule type" value="Genomic_DNA"/>
</dbReference>
<organism evidence="1 2">
    <name type="scientific">Caerostris darwini</name>
    <dbReference type="NCBI Taxonomy" id="1538125"/>
    <lineage>
        <taxon>Eukaryota</taxon>
        <taxon>Metazoa</taxon>
        <taxon>Ecdysozoa</taxon>
        <taxon>Arthropoda</taxon>
        <taxon>Chelicerata</taxon>
        <taxon>Arachnida</taxon>
        <taxon>Araneae</taxon>
        <taxon>Araneomorphae</taxon>
        <taxon>Entelegynae</taxon>
        <taxon>Araneoidea</taxon>
        <taxon>Araneidae</taxon>
        <taxon>Caerostris</taxon>
    </lineage>
</organism>
<reference evidence="1 2" key="1">
    <citation type="submission" date="2021-06" db="EMBL/GenBank/DDBJ databases">
        <title>Caerostris darwini draft genome.</title>
        <authorList>
            <person name="Kono N."/>
            <person name="Arakawa K."/>
        </authorList>
    </citation>
    <scope>NUCLEOTIDE SEQUENCE [LARGE SCALE GENOMIC DNA]</scope>
</reference>
<keyword evidence="2" id="KW-1185">Reference proteome</keyword>
<dbReference type="AlphaFoldDB" id="A0AAV4PRU1"/>
<sequence>MTRILRGLASVEVITYHTLTSRTSIVTFCRALWERGKKLKDPWIAHPLGPTGKVSQQEKQFSLGTWIADSGDNVIISFSISQLDRHLDTRPTVVDALTPFSSLAIGGINGEVKMCS</sequence>
<proteinExistence type="predicted"/>
<accession>A0AAV4PRU1</accession>
<gene>
    <name evidence="1" type="ORF">CDAR_297201</name>
</gene>
<dbReference type="Proteomes" id="UP001054837">
    <property type="component" value="Unassembled WGS sequence"/>
</dbReference>
<evidence type="ECO:0000313" key="1">
    <source>
        <dbReference type="EMBL" id="GIX99394.1"/>
    </source>
</evidence>
<name>A0AAV4PRU1_9ARAC</name>
<protein>
    <submittedName>
        <fullName evidence="1">Uncharacterized protein</fullName>
    </submittedName>
</protein>
<evidence type="ECO:0000313" key="2">
    <source>
        <dbReference type="Proteomes" id="UP001054837"/>
    </source>
</evidence>